<dbReference type="InterPro" id="IPR011990">
    <property type="entry name" value="TPR-like_helical_dom_sf"/>
</dbReference>
<name>A0ABS5ESP9_9PROT</name>
<dbReference type="SUPFAM" id="SSF46894">
    <property type="entry name" value="C-terminal effector domain of the bipartite response regulators"/>
    <property type="match status" value="1"/>
</dbReference>
<keyword evidence="4" id="KW-1133">Transmembrane helix</keyword>
<feature type="transmembrane region" description="Helical" evidence="4">
    <location>
        <begin position="251"/>
        <end position="273"/>
    </location>
</feature>
<keyword evidence="1 2" id="KW-0238">DNA-binding</keyword>
<feature type="region of interest" description="Disordered" evidence="3">
    <location>
        <begin position="1"/>
        <end position="40"/>
    </location>
</feature>
<dbReference type="SUPFAM" id="SSF48452">
    <property type="entry name" value="TPR-like"/>
    <property type="match status" value="1"/>
</dbReference>
<feature type="compositionally biased region" description="Basic and acidic residues" evidence="3">
    <location>
        <begin position="12"/>
        <end position="25"/>
    </location>
</feature>
<evidence type="ECO:0000256" key="2">
    <source>
        <dbReference type="PROSITE-ProRule" id="PRU01091"/>
    </source>
</evidence>
<comment type="caution">
    <text evidence="6">The sequence shown here is derived from an EMBL/GenBank/DDBJ whole genome shotgun (WGS) entry which is preliminary data.</text>
</comment>
<feature type="compositionally biased region" description="Low complexity" evidence="3">
    <location>
        <begin position="217"/>
        <end position="235"/>
    </location>
</feature>
<keyword evidence="7" id="KW-1185">Reference proteome</keyword>
<dbReference type="InterPro" id="IPR001867">
    <property type="entry name" value="OmpR/PhoB-type_DNA-bd"/>
</dbReference>
<evidence type="ECO:0000313" key="6">
    <source>
        <dbReference type="EMBL" id="MBR0663318.1"/>
    </source>
</evidence>
<dbReference type="CDD" id="cd00383">
    <property type="entry name" value="trans_reg_C"/>
    <property type="match status" value="1"/>
</dbReference>
<keyword evidence="4" id="KW-0472">Membrane</keyword>
<dbReference type="Pfam" id="PF00486">
    <property type="entry name" value="Trans_reg_C"/>
    <property type="match status" value="1"/>
</dbReference>
<feature type="domain" description="OmpR/PhoB-type" evidence="5">
    <location>
        <begin position="116"/>
        <end position="212"/>
    </location>
</feature>
<gene>
    <name evidence="6" type="ORF">GXW71_03015</name>
</gene>
<protein>
    <recommendedName>
        <fullName evidence="5">OmpR/PhoB-type domain-containing protein</fullName>
    </recommendedName>
</protein>
<dbReference type="RefSeq" id="WP_211850917.1">
    <property type="nucleotide sequence ID" value="NZ_JAAGBB010000003.1"/>
</dbReference>
<dbReference type="InterPro" id="IPR016032">
    <property type="entry name" value="Sig_transdc_resp-reg_C-effctor"/>
</dbReference>
<sequence>MLAADRSWGMDSFRDARTDPAEKPRKLAGSSFPDFPPQDTERISAACRSRQERAERRIILHPMRVSMAGTAVPRLAPRPTRRTAWPIVRATGIAQPWPALLHAPGSTPDHPMEAPRPLLAFDGFILDLTRGVLTAEAREVVLRPKTSAVLAHLLAHAGQVVSRDALLTAVWGDVAVTDDSLTQCVSEIRRALGTGKAGMLQTHARRGYVMATRPRPVAPAADPAAPLAPDAATRPGAEAPMPVGNLIRSRLAWAGLVAGGLGLALFAGAWIGADGVPGPAAPAAVASAEPSSWVRAQRLLEDGRIAQQGDGTWEERLRASLPLFLRALAVEPRMAEAAAELALIHANLRTNGTSRDPEQDLREAERFAALAMAARPEAPMSLAAQAAVLRQQRRFAEAIVFYERAGASPHRVVDRANVGIMHLMLGAAEAAQPPLRTALQENPRHQFAAGWRVLLGLAKLMTGQPDQAADDFLTSGGLNFPTEERLLYRLVALHAAGRLAEAEALDASLRQRDPALLARPLRALGMSDEAAYRARFETAVLAPLHRMGWAGVGR</sequence>
<evidence type="ECO:0000259" key="5">
    <source>
        <dbReference type="PROSITE" id="PS51755"/>
    </source>
</evidence>
<evidence type="ECO:0000313" key="7">
    <source>
        <dbReference type="Proteomes" id="UP001196870"/>
    </source>
</evidence>
<reference evidence="7" key="1">
    <citation type="journal article" date="2021" name="Syst. Appl. Microbiol.">
        <title>Roseomonas hellenica sp. nov., isolated from roots of wild-growing Alkanna tinctoria.</title>
        <authorList>
            <person name="Rat A."/>
            <person name="Naranjo H.D."/>
            <person name="Lebbe L."/>
            <person name="Cnockaert M."/>
            <person name="Krigas N."/>
            <person name="Grigoriadou K."/>
            <person name="Maloupa E."/>
            <person name="Willems A."/>
        </authorList>
    </citation>
    <scope>NUCLEOTIDE SEQUENCE [LARGE SCALE GENOMIC DNA]</scope>
    <source>
        <strain evidence="7">LMG 31523</strain>
    </source>
</reference>
<dbReference type="Gene3D" id="1.25.40.10">
    <property type="entry name" value="Tetratricopeptide repeat domain"/>
    <property type="match status" value="2"/>
</dbReference>
<dbReference type="Gene3D" id="1.10.10.10">
    <property type="entry name" value="Winged helix-like DNA-binding domain superfamily/Winged helix DNA-binding domain"/>
    <property type="match status" value="1"/>
</dbReference>
<keyword evidence="4" id="KW-0812">Transmembrane</keyword>
<feature type="region of interest" description="Disordered" evidence="3">
    <location>
        <begin position="217"/>
        <end position="236"/>
    </location>
</feature>
<organism evidence="6 7">
    <name type="scientific">Plastoroseomonas hellenica</name>
    <dbReference type="NCBI Taxonomy" id="2687306"/>
    <lineage>
        <taxon>Bacteria</taxon>
        <taxon>Pseudomonadati</taxon>
        <taxon>Pseudomonadota</taxon>
        <taxon>Alphaproteobacteria</taxon>
        <taxon>Acetobacterales</taxon>
        <taxon>Acetobacteraceae</taxon>
        <taxon>Plastoroseomonas</taxon>
    </lineage>
</organism>
<dbReference type="PROSITE" id="PS51755">
    <property type="entry name" value="OMPR_PHOB"/>
    <property type="match status" value="1"/>
</dbReference>
<accession>A0ABS5ESP9</accession>
<evidence type="ECO:0000256" key="3">
    <source>
        <dbReference type="SAM" id="MobiDB-lite"/>
    </source>
</evidence>
<dbReference type="SMART" id="SM00862">
    <property type="entry name" value="Trans_reg_C"/>
    <property type="match status" value="1"/>
</dbReference>
<proteinExistence type="predicted"/>
<evidence type="ECO:0000256" key="1">
    <source>
        <dbReference type="ARBA" id="ARBA00023125"/>
    </source>
</evidence>
<evidence type="ECO:0000256" key="4">
    <source>
        <dbReference type="SAM" id="Phobius"/>
    </source>
</evidence>
<dbReference type="EMBL" id="JAAGBB010000003">
    <property type="protein sequence ID" value="MBR0663318.1"/>
    <property type="molecule type" value="Genomic_DNA"/>
</dbReference>
<feature type="DNA-binding region" description="OmpR/PhoB-type" evidence="2">
    <location>
        <begin position="116"/>
        <end position="212"/>
    </location>
</feature>
<dbReference type="Proteomes" id="UP001196870">
    <property type="component" value="Unassembled WGS sequence"/>
</dbReference>
<dbReference type="InterPro" id="IPR036388">
    <property type="entry name" value="WH-like_DNA-bd_sf"/>
</dbReference>